<dbReference type="OrthoDB" id="6199444at2"/>
<keyword evidence="1" id="KW-0472">Membrane</keyword>
<gene>
    <name evidence="2" type="ORF">SAMN03080615_02072</name>
</gene>
<sequence>METVREIAATILFVMGIVLLVSVAVDPFSWFTLVAAVICLYLAFLIWPGQSRGQREPGHPLLDMLEFIIELPFDIFVWLFRGLKTLFQGKNGGIDIDIGL</sequence>
<keyword evidence="1" id="KW-1133">Transmembrane helix</keyword>
<protein>
    <submittedName>
        <fullName evidence="2">Uncharacterized protein</fullName>
    </submittedName>
</protein>
<evidence type="ECO:0000313" key="2">
    <source>
        <dbReference type="EMBL" id="SEQ60044.1"/>
    </source>
</evidence>
<keyword evidence="3" id="KW-1185">Reference proteome</keyword>
<evidence type="ECO:0000313" key="3">
    <source>
        <dbReference type="Proteomes" id="UP000198749"/>
    </source>
</evidence>
<feature type="transmembrane region" description="Helical" evidence="1">
    <location>
        <begin position="30"/>
        <end position="49"/>
    </location>
</feature>
<accession>A0A1H9HCK7</accession>
<keyword evidence="1" id="KW-0812">Transmembrane</keyword>
<dbReference type="RefSeq" id="WP_139203179.1">
    <property type="nucleotide sequence ID" value="NZ_AP025284.1"/>
</dbReference>
<dbReference type="STRING" id="355243.SAMN03080615_02072"/>
<reference evidence="3" key="1">
    <citation type="submission" date="2016-10" db="EMBL/GenBank/DDBJ databases">
        <authorList>
            <person name="Varghese N."/>
            <person name="Submissions S."/>
        </authorList>
    </citation>
    <scope>NUCLEOTIDE SEQUENCE [LARGE SCALE GENOMIC DNA]</scope>
    <source>
        <strain evidence="3">DSM 18887</strain>
    </source>
</reference>
<proteinExistence type="predicted"/>
<organism evidence="2 3">
    <name type="scientific">Amphritea atlantica</name>
    <dbReference type="NCBI Taxonomy" id="355243"/>
    <lineage>
        <taxon>Bacteria</taxon>
        <taxon>Pseudomonadati</taxon>
        <taxon>Pseudomonadota</taxon>
        <taxon>Gammaproteobacteria</taxon>
        <taxon>Oceanospirillales</taxon>
        <taxon>Oceanospirillaceae</taxon>
        <taxon>Amphritea</taxon>
    </lineage>
</organism>
<name>A0A1H9HCK7_9GAMM</name>
<feature type="transmembrane region" description="Helical" evidence="1">
    <location>
        <begin position="7"/>
        <end position="24"/>
    </location>
</feature>
<evidence type="ECO:0000256" key="1">
    <source>
        <dbReference type="SAM" id="Phobius"/>
    </source>
</evidence>
<dbReference type="Proteomes" id="UP000198749">
    <property type="component" value="Unassembled WGS sequence"/>
</dbReference>
<dbReference type="EMBL" id="FOGB01000005">
    <property type="protein sequence ID" value="SEQ60044.1"/>
    <property type="molecule type" value="Genomic_DNA"/>
</dbReference>
<dbReference type="AlphaFoldDB" id="A0A1H9HCK7"/>